<keyword evidence="3 5" id="KW-1133">Transmembrane helix</keyword>
<evidence type="ECO:0000256" key="2">
    <source>
        <dbReference type="ARBA" id="ARBA00022692"/>
    </source>
</evidence>
<keyword evidence="4 5" id="KW-0472">Membrane</keyword>
<proteinExistence type="predicted"/>
<sequence>MGNMKLKFSEKMSSFLKNSGWLIGERVFQMIFSLVIGAITARYLGPANYGVINYGMSYVVIVGVVCSLGLDSIVIREIISEPKKSGEIMGTVMVMRLVTSIVSIVILFIFIRAIEPNNVVLQWVCLLESISLIFKMYEIIDLWFQSKLKSKYSVIAKCIATFSVGVWKILLVVNNASVEWFALSVTIEAMICFVFIGILYLRNREYKFIFKLSIAKRLIKMSYHLLLASLMVVIYTRIDKIMLGIYMSEESVGIFSAAVAIADLWIFIPLAVINSARPIIIESKSIDKETYEKRITQVYALVIYMGIFASLAISIFAKLGVTILYGKDYIKAVPPLLIIVWGSIFSILGAAREVWIVCENHNKYLKYFAGMGALMNVLLNLLLIKPFGIIGVAIATLISQFVVAIIAPAFFKDVRVSLKHMFNALCLKGVFERK</sequence>
<evidence type="ECO:0000256" key="3">
    <source>
        <dbReference type="ARBA" id="ARBA00022989"/>
    </source>
</evidence>
<dbReference type="InterPro" id="IPR052556">
    <property type="entry name" value="PolySynth_Transporter"/>
</dbReference>
<feature type="transmembrane region" description="Helical" evidence="5">
    <location>
        <begin position="389"/>
        <end position="411"/>
    </location>
</feature>
<dbReference type="PANTHER" id="PTHR43424:SF1">
    <property type="entry name" value="LOCUS PUTATIVE PROTEIN 1-RELATED"/>
    <property type="match status" value="1"/>
</dbReference>
<feature type="transmembrane region" description="Helical" evidence="5">
    <location>
        <begin position="298"/>
        <end position="326"/>
    </location>
</feature>
<dbReference type="RefSeq" id="WP_089970144.1">
    <property type="nucleotide sequence ID" value="NZ_FNJM01000007.1"/>
</dbReference>
<organism evidence="6 7">
    <name type="scientific">Clostridium gasigenes</name>
    <dbReference type="NCBI Taxonomy" id="94869"/>
    <lineage>
        <taxon>Bacteria</taxon>
        <taxon>Bacillati</taxon>
        <taxon>Bacillota</taxon>
        <taxon>Clostridia</taxon>
        <taxon>Eubacteriales</taxon>
        <taxon>Clostridiaceae</taxon>
        <taxon>Clostridium</taxon>
    </lineage>
</organism>
<feature type="transmembrane region" description="Helical" evidence="5">
    <location>
        <begin position="253"/>
        <end position="277"/>
    </location>
</feature>
<feature type="transmembrane region" description="Helical" evidence="5">
    <location>
        <begin position="364"/>
        <end position="383"/>
    </location>
</feature>
<evidence type="ECO:0000313" key="6">
    <source>
        <dbReference type="EMBL" id="SDP52927.1"/>
    </source>
</evidence>
<name>A0A1H0TFW8_9CLOT</name>
<dbReference type="CDD" id="cd13128">
    <property type="entry name" value="MATE_Wzx_like"/>
    <property type="match status" value="1"/>
</dbReference>
<gene>
    <name evidence="6" type="ORF">SAMN04488529_10715</name>
</gene>
<keyword evidence="2 5" id="KW-0812">Transmembrane</keyword>
<feature type="transmembrane region" description="Helical" evidence="5">
    <location>
        <begin position="94"/>
        <end position="114"/>
    </location>
</feature>
<feature type="transmembrane region" description="Helical" evidence="5">
    <location>
        <begin position="21"/>
        <end position="45"/>
    </location>
</feature>
<evidence type="ECO:0000256" key="5">
    <source>
        <dbReference type="SAM" id="Phobius"/>
    </source>
</evidence>
<keyword evidence="7" id="KW-1185">Reference proteome</keyword>
<dbReference type="GO" id="GO:0016020">
    <property type="term" value="C:membrane"/>
    <property type="evidence" value="ECO:0007669"/>
    <property type="project" value="UniProtKB-SubCell"/>
</dbReference>
<dbReference type="Proteomes" id="UP000198597">
    <property type="component" value="Unassembled WGS sequence"/>
</dbReference>
<evidence type="ECO:0000256" key="1">
    <source>
        <dbReference type="ARBA" id="ARBA00004141"/>
    </source>
</evidence>
<feature type="transmembrane region" description="Helical" evidence="5">
    <location>
        <begin position="120"/>
        <end position="140"/>
    </location>
</feature>
<dbReference type="PANTHER" id="PTHR43424">
    <property type="entry name" value="LOCUS PUTATIVE PROTEIN 1-RELATED"/>
    <property type="match status" value="1"/>
</dbReference>
<protein>
    <submittedName>
        <fullName evidence="6">Membrane protein involved in the export of O-antigen and teichoic acid</fullName>
    </submittedName>
</protein>
<feature type="transmembrane region" description="Helical" evidence="5">
    <location>
        <begin position="51"/>
        <end position="74"/>
    </location>
</feature>
<dbReference type="EMBL" id="FNJM01000007">
    <property type="protein sequence ID" value="SDP52927.1"/>
    <property type="molecule type" value="Genomic_DNA"/>
</dbReference>
<feature type="transmembrane region" description="Helical" evidence="5">
    <location>
        <begin position="221"/>
        <end position="238"/>
    </location>
</feature>
<reference evidence="6 7" key="1">
    <citation type="submission" date="2016-10" db="EMBL/GenBank/DDBJ databases">
        <authorList>
            <person name="de Groot N.N."/>
        </authorList>
    </citation>
    <scope>NUCLEOTIDE SEQUENCE [LARGE SCALE GENOMIC DNA]</scope>
    <source>
        <strain evidence="6 7">DSM 12272</strain>
    </source>
</reference>
<dbReference type="InterPro" id="IPR002797">
    <property type="entry name" value="Polysacc_synth"/>
</dbReference>
<dbReference type="STRING" id="94869.SAMN04488529_10715"/>
<evidence type="ECO:0000256" key="4">
    <source>
        <dbReference type="ARBA" id="ARBA00023136"/>
    </source>
</evidence>
<feature type="transmembrane region" description="Helical" evidence="5">
    <location>
        <begin position="180"/>
        <end position="201"/>
    </location>
</feature>
<dbReference type="AlphaFoldDB" id="A0A1H0TFW8"/>
<dbReference type="OrthoDB" id="5240734at2"/>
<dbReference type="Pfam" id="PF01943">
    <property type="entry name" value="Polysacc_synt"/>
    <property type="match status" value="1"/>
</dbReference>
<accession>A0A1H0TFW8</accession>
<feature type="transmembrane region" description="Helical" evidence="5">
    <location>
        <begin position="152"/>
        <end position="174"/>
    </location>
</feature>
<comment type="subcellular location">
    <subcellularLocation>
        <location evidence="1">Membrane</location>
        <topology evidence="1">Multi-pass membrane protein</topology>
    </subcellularLocation>
</comment>
<feature type="transmembrane region" description="Helical" evidence="5">
    <location>
        <begin position="332"/>
        <end position="352"/>
    </location>
</feature>
<evidence type="ECO:0000313" key="7">
    <source>
        <dbReference type="Proteomes" id="UP000198597"/>
    </source>
</evidence>